<protein>
    <submittedName>
        <fullName evidence="1">Uncharacterized protein</fullName>
    </submittedName>
</protein>
<sequence length="129" mass="14676">MHTSLFGDLVFAIPENHDETTPFSELSSSEDRFRSMCDIGAEDDHLLRTARIQHDTFELLLDTRGKSNFKESLASYLYQCGVRGSVYCTFLSSSDLADYPCAGRRGRSRVYIRNPRRPGAEDRKGSRMD</sequence>
<comment type="caution">
    <text evidence="1">The sequence shown here is derived from an EMBL/GenBank/DDBJ whole genome shotgun (WGS) entry which is preliminary data.</text>
</comment>
<proteinExistence type="predicted"/>
<keyword evidence="2" id="KW-1185">Reference proteome</keyword>
<accession>A0ACC2FN94</accession>
<evidence type="ECO:0000313" key="2">
    <source>
        <dbReference type="Proteomes" id="UP001157502"/>
    </source>
</evidence>
<name>A0ACC2FN94_DALPE</name>
<dbReference type="EMBL" id="CM055751">
    <property type="protein sequence ID" value="KAJ7992816.1"/>
    <property type="molecule type" value="Genomic_DNA"/>
</dbReference>
<evidence type="ECO:0000313" key="1">
    <source>
        <dbReference type="EMBL" id="KAJ7992816.1"/>
    </source>
</evidence>
<organism evidence="1 2">
    <name type="scientific">Dallia pectoralis</name>
    <name type="common">Alaska blackfish</name>
    <dbReference type="NCBI Taxonomy" id="75939"/>
    <lineage>
        <taxon>Eukaryota</taxon>
        <taxon>Metazoa</taxon>
        <taxon>Chordata</taxon>
        <taxon>Craniata</taxon>
        <taxon>Vertebrata</taxon>
        <taxon>Euteleostomi</taxon>
        <taxon>Actinopterygii</taxon>
        <taxon>Neopterygii</taxon>
        <taxon>Teleostei</taxon>
        <taxon>Protacanthopterygii</taxon>
        <taxon>Esociformes</taxon>
        <taxon>Umbridae</taxon>
        <taxon>Dallia</taxon>
    </lineage>
</organism>
<gene>
    <name evidence="1" type="ORF">DPEC_G00265640</name>
</gene>
<reference evidence="1" key="1">
    <citation type="submission" date="2021-05" db="EMBL/GenBank/DDBJ databases">
        <authorList>
            <person name="Pan Q."/>
            <person name="Jouanno E."/>
            <person name="Zahm M."/>
            <person name="Klopp C."/>
            <person name="Cabau C."/>
            <person name="Louis A."/>
            <person name="Berthelot C."/>
            <person name="Parey E."/>
            <person name="Roest Crollius H."/>
            <person name="Montfort J."/>
            <person name="Robinson-Rechavi M."/>
            <person name="Bouchez O."/>
            <person name="Lampietro C."/>
            <person name="Lopez Roques C."/>
            <person name="Donnadieu C."/>
            <person name="Postlethwait J."/>
            <person name="Bobe J."/>
            <person name="Dillon D."/>
            <person name="Chandos A."/>
            <person name="von Hippel F."/>
            <person name="Guiguen Y."/>
        </authorList>
    </citation>
    <scope>NUCLEOTIDE SEQUENCE</scope>
    <source>
        <strain evidence="1">YG-Jan2019</strain>
    </source>
</reference>
<dbReference type="Proteomes" id="UP001157502">
    <property type="component" value="Chromosome 24"/>
</dbReference>